<organism evidence="1 2">
    <name type="scientific">Archangium violaceum Cb vi76</name>
    <dbReference type="NCBI Taxonomy" id="1406225"/>
    <lineage>
        <taxon>Bacteria</taxon>
        <taxon>Pseudomonadati</taxon>
        <taxon>Myxococcota</taxon>
        <taxon>Myxococcia</taxon>
        <taxon>Myxococcales</taxon>
        <taxon>Cystobacterineae</taxon>
        <taxon>Archangiaceae</taxon>
        <taxon>Archangium</taxon>
    </lineage>
</organism>
<evidence type="ECO:0000313" key="2">
    <source>
        <dbReference type="Proteomes" id="UP000028547"/>
    </source>
</evidence>
<dbReference type="AlphaFoldDB" id="A0A084T0R7"/>
<evidence type="ECO:0000313" key="1">
    <source>
        <dbReference type="EMBL" id="KFA94302.1"/>
    </source>
</evidence>
<dbReference type="Proteomes" id="UP000028547">
    <property type="component" value="Unassembled WGS sequence"/>
</dbReference>
<accession>A0A084T0R7</accession>
<proteinExistence type="predicted"/>
<gene>
    <name evidence="1" type="ORF">Q664_03625</name>
</gene>
<comment type="caution">
    <text evidence="1">The sequence shown here is derived from an EMBL/GenBank/DDBJ whole genome shotgun (WGS) entry which is preliminary data.</text>
</comment>
<dbReference type="RefSeq" id="WP_052517623.1">
    <property type="nucleotide sequence ID" value="NZ_JPMI01000019.1"/>
</dbReference>
<reference evidence="1 2" key="1">
    <citation type="submission" date="2014-07" db="EMBL/GenBank/DDBJ databases">
        <title>Draft Genome Sequence of Gephyronic Acid Producer, Cystobacter violaceus Strain Cb vi76.</title>
        <authorList>
            <person name="Stevens D.C."/>
            <person name="Young J."/>
            <person name="Carmichael R."/>
            <person name="Tan J."/>
            <person name="Taylor R.E."/>
        </authorList>
    </citation>
    <scope>NUCLEOTIDE SEQUENCE [LARGE SCALE GENOMIC DNA]</scope>
    <source>
        <strain evidence="1 2">Cb vi76</strain>
    </source>
</reference>
<name>A0A084T0R7_9BACT</name>
<dbReference type="EMBL" id="JPMI01000019">
    <property type="protein sequence ID" value="KFA94302.1"/>
    <property type="molecule type" value="Genomic_DNA"/>
</dbReference>
<evidence type="ECO:0008006" key="3">
    <source>
        <dbReference type="Google" id="ProtNLM"/>
    </source>
</evidence>
<sequence length="208" mass="23242">MWPGNIFFENREIEDEQVELAGAEDQLVYFGPNLTLRRCKVVVRVPGSRLIIRQPRLIDCTIEFKQELRNHRGWVSAVLEGCRFKGRMLGCDFGPFPGYSTGGEHGQVENCDFSEARLDACRFHGCDPRTLRMPRWPCFTFVEPSKNAAELSQLEWPGLFGKVVVAGLGAQPASATGLTYHAPSVAKRMGTTPDELRAILEGLDCIIL</sequence>
<protein>
    <recommendedName>
        <fullName evidence="3">Pentapeptide repeat-containing protein</fullName>
    </recommendedName>
</protein>